<dbReference type="FunFam" id="3.20.20.80:FF:000063">
    <property type="entry name" value="Beta-hexosaminidase"/>
    <property type="match status" value="1"/>
</dbReference>
<dbReference type="PANTHER" id="PTHR22600">
    <property type="entry name" value="BETA-HEXOSAMINIDASE"/>
    <property type="match status" value="1"/>
</dbReference>
<dbReference type="GO" id="GO:0005975">
    <property type="term" value="P:carbohydrate metabolic process"/>
    <property type="evidence" value="ECO:0007669"/>
    <property type="project" value="InterPro"/>
</dbReference>
<keyword evidence="4 7" id="KW-0378">Hydrolase</keyword>
<keyword evidence="5" id="KW-0325">Glycoprotein</keyword>
<dbReference type="GO" id="GO:0004563">
    <property type="term" value="F:beta-N-acetylhexosaminidase activity"/>
    <property type="evidence" value="ECO:0007669"/>
    <property type="project" value="UniProtKB-EC"/>
</dbReference>
<evidence type="ECO:0000256" key="2">
    <source>
        <dbReference type="ARBA" id="ARBA00006285"/>
    </source>
</evidence>
<feature type="domain" description="Beta-hexosaminidase eukaryotic type N-terminal" evidence="10">
    <location>
        <begin position="24"/>
        <end position="142"/>
    </location>
</feature>
<keyword evidence="12" id="KW-1185">Reference proteome</keyword>
<name>A0A9W8GBT2_9FUNG</name>
<dbReference type="InterPro" id="IPR029019">
    <property type="entry name" value="HEX_eukaryotic_N"/>
</dbReference>
<evidence type="ECO:0000256" key="4">
    <source>
        <dbReference type="ARBA" id="ARBA00022801"/>
    </source>
</evidence>
<dbReference type="PIRSF" id="PIRSF001093">
    <property type="entry name" value="B-hxosamndse_ab_euk"/>
    <property type="match status" value="1"/>
</dbReference>
<dbReference type="InterPro" id="IPR017853">
    <property type="entry name" value="GH"/>
</dbReference>
<evidence type="ECO:0000256" key="7">
    <source>
        <dbReference type="PIRNR" id="PIRNR001093"/>
    </source>
</evidence>
<dbReference type="GO" id="GO:0030203">
    <property type="term" value="P:glycosaminoglycan metabolic process"/>
    <property type="evidence" value="ECO:0007669"/>
    <property type="project" value="TreeGrafter"/>
</dbReference>
<feature type="chain" id="PRO_5040985416" description="Beta-hexosaminidase" evidence="8">
    <location>
        <begin position="24"/>
        <end position="553"/>
    </location>
</feature>
<comment type="caution">
    <text evidence="11">The sequence shown here is derived from an EMBL/GenBank/DDBJ whole genome shotgun (WGS) entry which is preliminary data.</text>
</comment>
<evidence type="ECO:0000256" key="6">
    <source>
        <dbReference type="ARBA" id="ARBA00023295"/>
    </source>
</evidence>
<accession>A0A9W8GBT2</accession>
<evidence type="ECO:0000256" key="8">
    <source>
        <dbReference type="SAM" id="SignalP"/>
    </source>
</evidence>
<gene>
    <name evidence="11" type="primary">NAG1_4</name>
    <name evidence="11" type="ORF">IWW39_005039</name>
</gene>
<reference evidence="11" key="1">
    <citation type="submission" date="2022-07" db="EMBL/GenBank/DDBJ databases">
        <title>Phylogenomic reconstructions and comparative analyses of Kickxellomycotina fungi.</title>
        <authorList>
            <person name="Reynolds N.K."/>
            <person name="Stajich J.E."/>
            <person name="Barry K."/>
            <person name="Grigoriev I.V."/>
            <person name="Crous P."/>
            <person name="Smith M.E."/>
        </authorList>
    </citation>
    <scope>NUCLEOTIDE SEQUENCE</scope>
    <source>
        <strain evidence="11">CBS 109367</strain>
    </source>
</reference>
<evidence type="ECO:0000259" key="9">
    <source>
        <dbReference type="Pfam" id="PF00728"/>
    </source>
</evidence>
<sequence>MRSQYLPGTLVAVAVALASTVQALWPIPTSYQDGKIGVEIKRSDFMIKSNVTSSSVINAAIERYQYLIEHEYFESPYDFNESTLKTSGMIYSLQVDVQSAQDVLDLETDESYTLEVPLEGKAVISAKTPFGAVRGLESFSQLIVSNTGRKIIKNAPIKIVDSPKFQHRGILLDTSRNFYHIDSILRTLDAMAYNKLNTLHWYAISPFSWPIESKVHPEMNEKGAYSLDMRYSYDDVKKVINYAKNRAIRVMPEFDMPGNTFIVGEAHPEIMSCLNKQPNWDKFAAEPPSGQLNIADPRAVTFAFDILSEYSRLFVDLGFHMGGGSLNLECWRSDPTIELYVRDHPGESVESLMVGWYTQMIGKIGDLGKIPHLREEAVLNFNLTAKNTTILQAWVSEDSVSKIVDKGYRVIASPWNRYYLDCGHGSWLLNFEGSSWCDPFKGWQQIYSYNPLTNITDPEKQKLVLGGEVALWSAQSDETTVDRYLWPRASAFAEIMWSGSTDPVTNTTRDLARVAPRLTEHRFRMVARGIMAEPIAPLWCVRHPETCMHAVAA</sequence>
<evidence type="ECO:0000313" key="11">
    <source>
        <dbReference type="EMBL" id="KAJ2684226.1"/>
    </source>
</evidence>
<dbReference type="Proteomes" id="UP001151516">
    <property type="component" value="Unassembled WGS sequence"/>
</dbReference>
<dbReference type="EMBL" id="JANBTX010000225">
    <property type="protein sequence ID" value="KAJ2684226.1"/>
    <property type="molecule type" value="Genomic_DNA"/>
</dbReference>
<dbReference type="InterPro" id="IPR029018">
    <property type="entry name" value="Hex-like_dom2"/>
</dbReference>
<keyword evidence="3 8" id="KW-0732">Signal</keyword>
<dbReference type="GO" id="GO:0016020">
    <property type="term" value="C:membrane"/>
    <property type="evidence" value="ECO:0007669"/>
    <property type="project" value="TreeGrafter"/>
</dbReference>
<dbReference type="SUPFAM" id="SSF51445">
    <property type="entry name" value="(Trans)glycosidases"/>
    <property type="match status" value="1"/>
</dbReference>
<dbReference type="PANTHER" id="PTHR22600:SF26">
    <property type="entry name" value="BETA-N-ACETYLHEXOSAMINIDASE"/>
    <property type="match status" value="1"/>
</dbReference>
<dbReference type="InterPro" id="IPR025705">
    <property type="entry name" value="Beta_hexosaminidase_sua/sub"/>
</dbReference>
<keyword evidence="6 7" id="KW-0326">Glycosidase</keyword>
<dbReference type="Pfam" id="PF14845">
    <property type="entry name" value="Glycohydro_20b2"/>
    <property type="match status" value="1"/>
</dbReference>
<evidence type="ECO:0000259" key="10">
    <source>
        <dbReference type="Pfam" id="PF14845"/>
    </source>
</evidence>
<proteinExistence type="inferred from homology"/>
<dbReference type="EC" id="3.2.1.52" evidence="7"/>
<dbReference type="Gene3D" id="3.30.379.10">
    <property type="entry name" value="Chitobiase/beta-hexosaminidase domain 2-like"/>
    <property type="match status" value="1"/>
</dbReference>
<comment type="catalytic activity">
    <reaction evidence="1 7">
        <text>Hydrolysis of terminal non-reducing N-acetyl-D-hexosamine residues in N-acetyl-beta-D-hexosaminides.</text>
        <dbReference type="EC" id="3.2.1.52"/>
    </reaction>
</comment>
<feature type="domain" description="Glycoside hydrolase family 20 catalytic" evidence="9">
    <location>
        <begin position="165"/>
        <end position="499"/>
    </location>
</feature>
<dbReference type="SUPFAM" id="SSF55545">
    <property type="entry name" value="beta-N-acetylhexosaminidase-like domain"/>
    <property type="match status" value="1"/>
</dbReference>
<evidence type="ECO:0000256" key="1">
    <source>
        <dbReference type="ARBA" id="ARBA00001231"/>
    </source>
</evidence>
<dbReference type="PRINTS" id="PR00738">
    <property type="entry name" value="GLHYDRLASE20"/>
</dbReference>
<evidence type="ECO:0000256" key="3">
    <source>
        <dbReference type="ARBA" id="ARBA00022729"/>
    </source>
</evidence>
<dbReference type="OrthoDB" id="428480at2759"/>
<evidence type="ECO:0000313" key="12">
    <source>
        <dbReference type="Proteomes" id="UP001151516"/>
    </source>
</evidence>
<protein>
    <recommendedName>
        <fullName evidence="7">Beta-hexosaminidase</fullName>
        <ecNumber evidence="7">3.2.1.52</ecNumber>
    </recommendedName>
</protein>
<feature type="signal peptide" evidence="8">
    <location>
        <begin position="1"/>
        <end position="23"/>
    </location>
</feature>
<evidence type="ECO:0000256" key="5">
    <source>
        <dbReference type="ARBA" id="ARBA00023180"/>
    </source>
</evidence>
<dbReference type="Pfam" id="PF00728">
    <property type="entry name" value="Glyco_hydro_20"/>
    <property type="match status" value="1"/>
</dbReference>
<organism evidence="11 12">
    <name type="scientific">Coemansia spiralis</name>
    <dbReference type="NCBI Taxonomy" id="417178"/>
    <lineage>
        <taxon>Eukaryota</taxon>
        <taxon>Fungi</taxon>
        <taxon>Fungi incertae sedis</taxon>
        <taxon>Zoopagomycota</taxon>
        <taxon>Kickxellomycotina</taxon>
        <taxon>Kickxellomycetes</taxon>
        <taxon>Kickxellales</taxon>
        <taxon>Kickxellaceae</taxon>
        <taxon>Coemansia</taxon>
    </lineage>
</organism>
<dbReference type="GO" id="GO:0016853">
    <property type="term" value="F:isomerase activity"/>
    <property type="evidence" value="ECO:0007669"/>
    <property type="project" value="UniProtKB-KW"/>
</dbReference>
<dbReference type="AlphaFoldDB" id="A0A9W8GBT2"/>
<dbReference type="Gene3D" id="3.20.20.80">
    <property type="entry name" value="Glycosidases"/>
    <property type="match status" value="1"/>
</dbReference>
<comment type="similarity">
    <text evidence="2 7">Belongs to the glycosyl hydrolase 20 family.</text>
</comment>
<dbReference type="InterPro" id="IPR015883">
    <property type="entry name" value="Glyco_hydro_20_cat"/>
</dbReference>
<keyword evidence="11" id="KW-0413">Isomerase</keyword>